<dbReference type="GO" id="GO:0004553">
    <property type="term" value="F:hydrolase activity, hydrolyzing O-glycosyl compounds"/>
    <property type="evidence" value="ECO:0007669"/>
    <property type="project" value="InterPro"/>
</dbReference>
<dbReference type="InterPro" id="IPR037439">
    <property type="entry name" value="Branching_enzy"/>
</dbReference>
<evidence type="ECO:0000256" key="1">
    <source>
        <dbReference type="ARBA" id="ARBA00008061"/>
    </source>
</evidence>
<dbReference type="InterPro" id="IPR013780">
    <property type="entry name" value="Glyco_hydro_b"/>
</dbReference>
<dbReference type="SUPFAM" id="SSF81296">
    <property type="entry name" value="E set domains"/>
    <property type="match status" value="1"/>
</dbReference>
<dbReference type="GO" id="GO:0003844">
    <property type="term" value="F:1,4-alpha-glucan branching enzyme activity"/>
    <property type="evidence" value="ECO:0007669"/>
    <property type="project" value="InterPro"/>
</dbReference>
<reference evidence="4 5" key="1">
    <citation type="submission" date="2020-02" db="EMBL/GenBank/DDBJ databases">
        <authorList>
            <person name="Zheng R.K."/>
            <person name="Sun C.M."/>
        </authorList>
    </citation>
    <scope>NUCLEOTIDE SEQUENCE [LARGE SCALE GENOMIC DNA]</scope>
    <source>
        <strain evidence="5">rifampicinis</strain>
    </source>
</reference>
<dbReference type="InterPro" id="IPR017853">
    <property type="entry name" value="GH"/>
</dbReference>
<dbReference type="Gene3D" id="2.60.40.10">
    <property type="entry name" value="Immunoglobulins"/>
    <property type="match status" value="1"/>
</dbReference>
<comment type="similarity">
    <text evidence="1">Belongs to the glycosyl hydrolase 13 family.</text>
</comment>
<feature type="active site" description="Nucleophile" evidence="2">
    <location>
        <position position="325"/>
    </location>
</feature>
<protein>
    <submittedName>
        <fullName evidence="4">Alpha-glucosidase C-terminal domain-containing protein</fullName>
    </submittedName>
</protein>
<evidence type="ECO:0000256" key="2">
    <source>
        <dbReference type="PIRSR" id="PIRSR000463-1"/>
    </source>
</evidence>
<sequence length="605" mass="69426">MGGWQHPPNTSPGRFYVSKLVASQPVCFQQKVEWIMKSNSVRVQVGAMTDDGIRFSVFAPLVHQVAVQGSWNDFQSVPMAQATDGTWWISFPLSDGLYTYRFEIVQEEGKEAVFAPNPTSICFKPDDLEYSLIEIVNGQPVYFLYQWQHDNVDLVPNEKLIIYEMHLSDFCGHPDDEGANTFEHVMRKLDYLVELGINAVELMPITQSAPGDNWGYSQYSLYAVDYMLGAPGELAHLVDECHKRGIRVIHDGVYNHMHEDAPLTRIDYDYWFYEHNPDEPEMQFGPKLNYEFYDENLGLYPAREHTLGAIHRWIGTFHMDGIRFDAARALKPEDVIHWFNDEAHKRSGFKPFFTIAESIPQNPAITGPNGPMDAAWHDNFYRQLNCTVLGMPWEGREPFNTTELLRVMNAKTDEFASNYNTVHYLNNHDQERTIYSLGKEAHTFDEAAFRRNKLGASLLLTAPGIPMLWMGEEFGQANPRSENTEKRPLNWALLDQEPNHDLWQHYQRLIAFRLESGALCSDNFESLADIPEHAIIAYKRWDDDGNVVLVIANLKDEEVDSLEITLKDIDSACWRDLLSDTEITTQAQQLNVTLHKSQVMICVTC</sequence>
<name>A0A7S8ECJ3_9CHLR</name>
<dbReference type="InterPro" id="IPR006047">
    <property type="entry name" value="GH13_cat_dom"/>
</dbReference>
<dbReference type="Pfam" id="PF02922">
    <property type="entry name" value="CBM_48"/>
    <property type="match status" value="1"/>
</dbReference>
<feature type="active site" description="Proton donor" evidence="2">
    <location>
        <position position="357"/>
    </location>
</feature>
<proteinExistence type="inferred from homology"/>
<dbReference type="PANTHER" id="PTHR43002">
    <property type="entry name" value="GLYCOGEN DEBRANCHING ENZYME"/>
    <property type="match status" value="1"/>
</dbReference>
<dbReference type="InterPro" id="IPR004193">
    <property type="entry name" value="Glyco_hydro_13_N"/>
</dbReference>
<dbReference type="SUPFAM" id="SSF51011">
    <property type="entry name" value="Glycosyl hydrolase domain"/>
    <property type="match status" value="1"/>
</dbReference>
<dbReference type="Proteomes" id="UP000594468">
    <property type="component" value="Chromosome"/>
</dbReference>
<keyword evidence="5" id="KW-1185">Reference proteome</keyword>
<dbReference type="InterPro" id="IPR014756">
    <property type="entry name" value="Ig_E-set"/>
</dbReference>
<dbReference type="AlphaFoldDB" id="A0A7S8ECJ3"/>
<dbReference type="SMART" id="SM00642">
    <property type="entry name" value="Aamy"/>
    <property type="match status" value="1"/>
</dbReference>
<organism evidence="4 5">
    <name type="scientific">Phototrophicus methaneseepsis</name>
    <dbReference type="NCBI Taxonomy" id="2710758"/>
    <lineage>
        <taxon>Bacteria</taxon>
        <taxon>Bacillati</taxon>
        <taxon>Chloroflexota</taxon>
        <taxon>Candidatus Thermofontia</taxon>
        <taxon>Phototrophicales</taxon>
        <taxon>Phototrophicaceae</taxon>
        <taxon>Phototrophicus</taxon>
    </lineage>
</organism>
<dbReference type="RefSeq" id="WP_195172550.1">
    <property type="nucleotide sequence ID" value="NZ_CP062983.1"/>
</dbReference>
<evidence type="ECO:0000313" key="4">
    <source>
        <dbReference type="EMBL" id="QPC84487.1"/>
    </source>
</evidence>
<gene>
    <name evidence="4" type="ORF">G4Y79_08955</name>
</gene>
<feature type="domain" description="Glycosyl hydrolase family 13 catalytic" evidence="3">
    <location>
        <begin position="171"/>
        <end position="513"/>
    </location>
</feature>
<evidence type="ECO:0000313" key="5">
    <source>
        <dbReference type="Proteomes" id="UP000594468"/>
    </source>
</evidence>
<dbReference type="EMBL" id="CP062983">
    <property type="protein sequence ID" value="QPC84487.1"/>
    <property type="molecule type" value="Genomic_DNA"/>
</dbReference>
<evidence type="ECO:0000259" key="3">
    <source>
        <dbReference type="SMART" id="SM00642"/>
    </source>
</evidence>
<dbReference type="Gene3D" id="2.60.40.1180">
    <property type="entry name" value="Golgi alpha-mannosidase II"/>
    <property type="match status" value="1"/>
</dbReference>
<dbReference type="PIRSF" id="PIRSF000463">
    <property type="entry name" value="GlgB"/>
    <property type="match status" value="1"/>
</dbReference>
<accession>A0A7S8ECJ3</accession>
<dbReference type="InterPro" id="IPR013783">
    <property type="entry name" value="Ig-like_fold"/>
</dbReference>
<dbReference type="SUPFAM" id="SSF51445">
    <property type="entry name" value="(Trans)glycosidases"/>
    <property type="match status" value="1"/>
</dbReference>
<dbReference type="GO" id="GO:0005978">
    <property type="term" value="P:glycogen biosynthetic process"/>
    <property type="evidence" value="ECO:0007669"/>
    <property type="project" value="InterPro"/>
</dbReference>
<dbReference type="KEGG" id="pmet:G4Y79_08955"/>
<dbReference type="Gene3D" id="3.20.20.80">
    <property type="entry name" value="Glycosidases"/>
    <property type="match status" value="1"/>
</dbReference>
<dbReference type="Pfam" id="PF00128">
    <property type="entry name" value="Alpha-amylase"/>
    <property type="match status" value="1"/>
</dbReference>